<keyword evidence="3" id="KW-1185">Reference proteome</keyword>
<reference evidence="3" key="1">
    <citation type="submission" date="2023-01" db="EMBL/GenBank/DDBJ databases">
        <title>Key to firefly adult light organ development and bioluminescence: homeobox transcription factors regulate luciferase expression and transportation to peroxisome.</title>
        <authorList>
            <person name="Fu X."/>
        </authorList>
    </citation>
    <scope>NUCLEOTIDE SEQUENCE [LARGE SCALE GENOMIC DNA]</scope>
</reference>
<organism evidence="2 3">
    <name type="scientific">Aquatica leii</name>
    <dbReference type="NCBI Taxonomy" id="1421715"/>
    <lineage>
        <taxon>Eukaryota</taxon>
        <taxon>Metazoa</taxon>
        <taxon>Ecdysozoa</taxon>
        <taxon>Arthropoda</taxon>
        <taxon>Hexapoda</taxon>
        <taxon>Insecta</taxon>
        <taxon>Pterygota</taxon>
        <taxon>Neoptera</taxon>
        <taxon>Endopterygota</taxon>
        <taxon>Coleoptera</taxon>
        <taxon>Polyphaga</taxon>
        <taxon>Elateriformia</taxon>
        <taxon>Elateroidea</taxon>
        <taxon>Lampyridae</taxon>
        <taxon>Luciolinae</taxon>
        <taxon>Aquatica</taxon>
    </lineage>
</organism>
<gene>
    <name evidence="2" type="ORF">RN001_005752</name>
</gene>
<evidence type="ECO:0000313" key="2">
    <source>
        <dbReference type="EMBL" id="KAK4882433.1"/>
    </source>
</evidence>
<feature type="region of interest" description="Disordered" evidence="1">
    <location>
        <begin position="172"/>
        <end position="193"/>
    </location>
</feature>
<protein>
    <submittedName>
        <fullName evidence="2">Uncharacterized protein</fullName>
    </submittedName>
</protein>
<dbReference type="AlphaFoldDB" id="A0AAN7SPY5"/>
<evidence type="ECO:0000256" key="1">
    <source>
        <dbReference type="SAM" id="MobiDB-lite"/>
    </source>
</evidence>
<comment type="caution">
    <text evidence="2">The sequence shown here is derived from an EMBL/GenBank/DDBJ whole genome shotgun (WGS) entry which is preliminary data.</text>
</comment>
<proteinExistence type="predicted"/>
<name>A0AAN7SPY5_9COLE</name>
<accession>A0AAN7SPY5</accession>
<feature type="compositionally biased region" description="Polar residues" evidence="1">
    <location>
        <begin position="172"/>
        <end position="181"/>
    </location>
</feature>
<sequence>MECVQRYLIVPRMILRDNQNPLEKYSNTELVQRVRFSRFTITEILLPMVYPQGQSHNNRGVPLPPISKLYLALRFFATGSYQRVCGDLISVSQSLASRIIHEKRLRERFSRERSKIESSTRSGSGAVNLKKWDLYESMLFLTKHINKRQRFNNVKMVTKDLSSTLASTQELLTHSPNSSNNLDDEAERSLTSPSVISLEQSELASTTKYGKKSDKSELMIFDKLPLKEKEVTNLTDFYDNNVPSTSWEGNDDILPRSDLSKWELPFKSYNAKDFIKKRTVTEKEFGTISTDECERAKKVPKKLFGDNGVVSQKHLRNTDYGPSAEQTEEDSEIISLECSRLLKNLEVTCEERDKIQINTIGQSGNDLYESERKFRLTASVFGRVIKKRAYTSCHNITMNKELIITILVLGVVWGAALSCISCGSECESACGTRHFKTCCFNYLRKRSPPSLLSPAMDPSLRLELWLAKERNSLLQDDIDLPSLKGNRLSDIKEI</sequence>
<dbReference type="Proteomes" id="UP001353858">
    <property type="component" value="Unassembled WGS sequence"/>
</dbReference>
<evidence type="ECO:0000313" key="3">
    <source>
        <dbReference type="Proteomes" id="UP001353858"/>
    </source>
</evidence>
<dbReference type="EMBL" id="JARPUR010000002">
    <property type="protein sequence ID" value="KAK4882433.1"/>
    <property type="molecule type" value="Genomic_DNA"/>
</dbReference>